<dbReference type="PANTHER" id="PTHR11410:SF0">
    <property type="entry name" value="ATP SYNTHASE SUBUNIT A"/>
    <property type="match status" value="1"/>
</dbReference>
<gene>
    <name evidence="13" type="primary">ATP6</name>
</gene>
<feature type="transmembrane region" description="Helical" evidence="12">
    <location>
        <begin position="71"/>
        <end position="93"/>
    </location>
</feature>
<feature type="transmembrane region" description="Helical" evidence="12">
    <location>
        <begin position="165"/>
        <end position="185"/>
    </location>
</feature>
<accession>A0A7G8ZFF8</accession>
<proteinExistence type="inferred from homology"/>
<keyword evidence="8" id="KW-0406">Ion transport</keyword>
<evidence type="ECO:0000313" key="13">
    <source>
        <dbReference type="EMBL" id="QNL17493.1"/>
    </source>
</evidence>
<dbReference type="InterPro" id="IPR000568">
    <property type="entry name" value="ATP_synth_F0_asu"/>
</dbReference>
<sequence>MMTNLFSIFDPSTSNSLSFNGLSTSLFILFSSCMYWIIPSRYQMLISKMFSILNKEFSILLSTSKKPGMTLLLISLFWFILMNNFMGLMPYIFTSTSHIMMTLSLALPAWMTIMIFGWLNNTNHMFSHLVPQGTPSTLMIFMVCIETISNLIRPITLSIRLAANMIAGHLLITLLSNSAVMSNIIPIMSISLSQTMLLMLEMAVAFIQAYVFVVLTSLYSTEIH</sequence>
<name>A0A7G8ZFF8_TACGI</name>
<keyword evidence="10" id="KW-0066">ATP synthesis</keyword>
<keyword evidence="6" id="KW-0375">Hydrogen ion transport</keyword>
<evidence type="ECO:0000256" key="9">
    <source>
        <dbReference type="ARBA" id="ARBA00023136"/>
    </source>
</evidence>
<dbReference type="InterPro" id="IPR045083">
    <property type="entry name" value="ATP_synth_F0_asu_bact/mt"/>
</dbReference>
<evidence type="ECO:0000256" key="4">
    <source>
        <dbReference type="ARBA" id="ARBA00022547"/>
    </source>
</evidence>
<dbReference type="CDD" id="cd00310">
    <property type="entry name" value="ATP-synt_Fo_a_6"/>
    <property type="match status" value="1"/>
</dbReference>
<dbReference type="Gene3D" id="1.20.120.220">
    <property type="entry name" value="ATP synthase, F0 complex, subunit A"/>
    <property type="match status" value="1"/>
</dbReference>
<evidence type="ECO:0000256" key="3">
    <source>
        <dbReference type="ARBA" id="ARBA00022448"/>
    </source>
</evidence>
<dbReference type="GO" id="GO:0045259">
    <property type="term" value="C:proton-transporting ATP synthase complex"/>
    <property type="evidence" value="ECO:0007669"/>
    <property type="project" value="UniProtKB-KW"/>
</dbReference>
<organism evidence="13">
    <name type="scientific">Tachypleus gigas</name>
    <name type="common">Southeast Asian horseshoe crab</name>
    <dbReference type="NCBI Taxonomy" id="6852"/>
    <lineage>
        <taxon>Eukaryota</taxon>
        <taxon>Metazoa</taxon>
        <taxon>Ecdysozoa</taxon>
        <taxon>Arthropoda</taxon>
        <taxon>Chelicerata</taxon>
        <taxon>Merostomata</taxon>
        <taxon>Xiphosura</taxon>
        <taxon>Limulidae</taxon>
        <taxon>Tachypleus</taxon>
    </lineage>
</organism>
<dbReference type="SUPFAM" id="SSF81336">
    <property type="entry name" value="F1F0 ATP synthase subunit A"/>
    <property type="match status" value="1"/>
</dbReference>
<evidence type="ECO:0000256" key="11">
    <source>
        <dbReference type="RuleBase" id="RU004450"/>
    </source>
</evidence>
<dbReference type="AlphaFoldDB" id="A0A7G8ZFF8"/>
<evidence type="ECO:0000256" key="2">
    <source>
        <dbReference type="ARBA" id="ARBA00006810"/>
    </source>
</evidence>
<keyword evidence="3" id="KW-0813">Transport</keyword>
<keyword evidence="9 12" id="KW-0472">Membrane</keyword>
<dbReference type="RefSeq" id="YP_009987871.1">
    <property type="nucleotide sequence ID" value="NC_052701.1"/>
</dbReference>
<evidence type="ECO:0000256" key="1">
    <source>
        <dbReference type="ARBA" id="ARBA00004141"/>
    </source>
</evidence>
<keyword evidence="13" id="KW-0496">Mitochondrion</keyword>
<feature type="transmembrane region" description="Helical" evidence="12">
    <location>
        <begin position="99"/>
        <end position="119"/>
    </location>
</feature>
<dbReference type="GO" id="GO:0046933">
    <property type="term" value="F:proton-transporting ATP synthase activity, rotational mechanism"/>
    <property type="evidence" value="ECO:0007669"/>
    <property type="project" value="TreeGrafter"/>
</dbReference>
<comment type="subcellular location">
    <subcellularLocation>
        <location evidence="1">Membrane</location>
        <topology evidence="1">Multi-pass membrane protein</topology>
    </subcellularLocation>
    <subcellularLocation>
        <location evidence="11">Mitochondrion inner membrane</location>
        <topology evidence="11">Multi-pass membrane protein</topology>
    </subcellularLocation>
</comment>
<evidence type="ECO:0000256" key="12">
    <source>
        <dbReference type="SAM" id="Phobius"/>
    </source>
</evidence>
<evidence type="ECO:0000256" key="10">
    <source>
        <dbReference type="ARBA" id="ARBA00023310"/>
    </source>
</evidence>
<dbReference type="PANTHER" id="PTHR11410">
    <property type="entry name" value="ATP SYNTHASE SUBUNIT A"/>
    <property type="match status" value="1"/>
</dbReference>
<protein>
    <recommendedName>
        <fullName evidence="11">ATP synthase subunit a</fullName>
    </recommendedName>
</protein>
<evidence type="ECO:0000256" key="5">
    <source>
        <dbReference type="ARBA" id="ARBA00022692"/>
    </source>
</evidence>
<dbReference type="Pfam" id="PF00119">
    <property type="entry name" value="ATP-synt_A"/>
    <property type="match status" value="1"/>
</dbReference>
<dbReference type="NCBIfam" id="TIGR01131">
    <property type="entry name" value="ATP_synt_6_or_A"/>
    <property type="match status" value="1"/>
</dbReference>
<keyword evidence="5 12" id="KW-0812">Transmembrane</keyword>
<geneLocation type="mitochondrion" evidence="13"/>
<dbReference type="GeneID" id="62619280"/>
<evidence type="ECO:0000256" key="6">
    <source>
        <dbReference type="ARBA" id="ARBA00022781"/>
    </source>
</evidence>
<keyword evidence="4" id="KW-0138">CF(0)</keyword>
<dbReference type="PROSITE" id="PS00449">
    <property type="entry name" value="ATPASE_A"/>
    <property type="match status" value="1"/>
</dbReference>
<dbReference type="CTD" id="4508"/>
<dbReference type="EMBL" id="MT241669">
    <property type="protein sequence ID" value="QNL17493.1"/>
    <property type="molecule type" value="Genomic_DNA"/>
</dbReference>
<dbReference type="InterPro" id="IPR035908">
    <property type="entry name" value="F0_ATP_A_sf"/>
</dbReference>
<feature type="transmembrane region" description="Helical" evidence="12">
    <location>
        <begin position="197"/>
        <end position="219"/>
    </location>
</feature>
<evidence type="ECO:0000256" key="8">
    <source>
        <dbReference type="ARBA" id="ARBA00023065"/>
    </source>
</evidence>
<keyword evidence="7 12" id="KW-1133">Transmembrane helix</keyword>
<dbReference type="GO" id="GO:0005743">
    <property type="term" value="C:mitochondrial inner membrane"/>
    <property type="evidence" value="ECO:0007669"/>
    <property type="project" value="UniProtKB-SubCell"/>
</dbReference>
<comment type="similarity">
    <text evidence="2">Belongs to the ATPase A chain family.</text>
</comment>
<dbReference type="PRINTS" id="PR00123">
    <property type="entry name" value="ATPASEA"/>
</dbReference>
<feature type="transmembrane region" description="Helical" evidence="12">
    <location>
        <begin position="20"/>
        <end position="38"/>
    </location>
</feature>
<reference evidence="13" key="1">
    <citation type="journal article" date="2020" name="Mol. Ecol. Resour.">
        <title>Chromosome-level genome assembly of the coastal horseshoe crab (Tachypleus gigas).</title>
        <authorList>
            <person name="Shingate P."/>
            <person name="Ravi V."/>
            <person name="Prasad A."/>
            <person name="Tay B.H."/>
            <person name="Venkatesh B."/>
        </authorList>
    </citation>
    <scope>NUCLEOTIDE SEQUENCE</scope>
</reference>
<evidence type="ECO:0000256" key="7">
    <source>
        <dbReference type="ARBA" id="ARBA00022989"/>
    </source>
</evidence>
<dbReference type="InterPro" id="IPR023011">
    <property type="entry name" value="ATP_synth_F0_asu_AS"/>
</dbReference>